<gene>
    <name evidence="12" type="primary">GLR3.2</name>
    <name evidence="12" type="ORF">AK812_SmicGene40134</name>
</gene>
<name>A0A1Q9C9G1_SYMMI</name>
<sequence length="987" mass="108546">MTWMRVLQAVVALASSAYGVSITIDPAGSAQPREAQLVRKDVRPKPHTCDDKTACGGCQGLEQSACETACWIDQGQQHCLQESQERARSQKRLLPSRPRRDVGNNSWSIEFWKMYAKVLLMRRSTLWIAFSLVLVSAEPEGAEQCPCYNFTRDDYGFSCGAHDINGCNKTSAPAWCRDSWCYVQPSTCTVTHEMSSSIPGLAWSYTTCGFRDQFSRSNITESLRGQTLRVQFLGNTGGWKGNYCPGFAGQPCEGQRGYGPVGRFFDLVAGNAGITVQQVTAVPDPVRDQLERMGQRSNFDLCIWATGMGYVDVCVASLVMLPRRTDASPFVNLWSEPTILVGPVVDTAQDVSFSEMLGAAFRPFSPNLWLTLLAVVTSSSLIITYFETSPNGQFQDLHGKREKAAEAVYRAFYSLFMCESRFEPCTLGGRIVGLGLAFMCILFVCGYTATLASFLVEERRLAPSVESLQDAIRSNYKICAHPSHSITLEVNGVPTANIVEVTVRSDILPAVSLESGSKCQVAVLSEEDFVSAQSSNGGSFCGLERIGGAIGSHMVGLSVSNKWARQLNYAVSSAAADGQVQRAINEHQPTDYCTNINAEIRNSSQPVALTVQGMLGPFLITMLFTILGILAHVSRLALFKTIEEGRKVSRHGNFRDGLMEIAEDIHRVASGLVHPTFSSSEHMEHPSEELGPVSQSVAGREQTDQILRRANFANLLYAELRDATKLLRNPEVRSPRTPRVLPVDAQEPTLKAVFKLRGNQPKEWSPGSDSVTAETVVKGAHAQQKTSFGILATHKKKHIRSMYSPRDLYSYPPSINSEIGWHLSEDGVLPRLTTGAKRISYPKSTSSMTKHQDNMCVPYESSAGDGETRFEPHKDFINVLNVWNDLTVSHKPCMDRQQVMARRRAFLLPLFLVALLAFGSRWCSEELNAFILQRASQPGSVTCRDDAGKPLKIHPAALSTAALLLPSAAQAKDKMYSQGRRRGGAMP</sequence>
<keyword evidence="5 9" id="KW-0472">Membrane</keyword>
<comment type="subcellular location">
    <subcellularLocation>
        <location evidence="1">Cell membrane</location>
        <topology evidence="1">Multi-pass membrane protein</topology>
    </subcellularLocation>
</comment>
<dbReference type="PANTHER" id="PTHR42643">
    <property type="entry name" value="IONOTROPIC RECEPTOR 20A-RELATED"/>
    <property type="match status" value="1"/>
</dbReference>
<keyword evidence="10" id="KW-0732">Signal</keyword>
<evidence type="ECO:0000313" key="13">
    <source>
        <dbReference type="Proteomes" id="UP000186817"/>
    </source>
</evidence>
<proteinExistence type="predicted"/>
<evidence type="ECO:0000259" key="11">
    <source>
        <dbReference type="Pfam" id="PF00060"/>
    </source>
</evidence>
<feature type="transmembrane region" description="Helical" evidence="9">
    <location>
        <begin position="431"/>
        <end position="456"/>
    </location>
</feature>
<evidence type="ECO:0000313" key="12">
    <source>
        <dbReference type="EMBL" id="OLP79566.1"/>
    </source>
</evidence>
<keyword evidence="13" id="KW-1185">Reference proteome</keyword>
<keyword evidence="2" id="KW-1003">Cell membrane</keyword>
<comment type="caution">
    <text evidence="12">The sequence shown here is derived from an EMBL/GenBank/DDBJ whole genome shotgun (WGS) entry which is preliminary data.</text>
</comment>
<evidence type="ECO:0000256" key="8">
    <source>
        <dbReference type="SAM" id="MobiDB-lite"/>
    </source>
</evidence>
<evidence type="ECO:0000256" key="3">
    <source>
        <dbReference type="ARBA" id="ARBA00022692"/>
    </source>
</evidence>
<evidence type="ECO:0000256" key="6">
    <source>
        <dbReference type="ARBA" id="ARBA00023170"/>
    </source>
</evidence>
<reference evidence="12 13" key="1">
    <citation type="submission" date="2016-02" db="EMBL/GenBank/DDBJ databases">
        <title>Genome analysis of coral dinoflagellate symbionts highlights evolutionary adaptations to a symbiotic lifestyle.</title>
        <authorList>
            <person name="Aranda M."/>
            <person name="Li Y."/>
            <person name="Liew Y.J."/>
            <person name="Baumgarten S."/>
            <person name="Simakov O."/>
            <person name="Wilson M."/>
            <person name="Piel J."/>
            <person name="Ashoor H."/>
            <person name="Bougouffa S."/>
            <person name="Bajic V.B."/>
            <person name="Ryu T."/>
            <person name="Ravasi T."/>
            <person name="Bayer T."/>
            <person name="Micklem G."/>
            <person name="Kim H."/>
            <person name="Bhak J."/>
            <person name="Lajeunesse T.C."/>
            <person name="Voolstra C.R."/>
        </authorList>
    </citation>
    <scope>NUCLEOTIDE SEQUENCE [LARGE SCALE GENOMIC DNA]</scope>
    <source>
        <strain evidence="12 13">CCMP2467</strain>
    </source>
</reference>
<evidence type="ECO:0000256" key="4">
    <source>
        <dbReference type="ARBA" id="ARBA00022989"/>
    </source>
</evidence>
<feature type="transmembrane region" description="Helical" evidence="9">
    <location>
        <begin position="614"/>
        <end position="638"/>
    </location>
</feature>
<feature type="signal peptide" evidence="10">
    <location>
        <begin position="1"/>
        <end position="19"/>
    </location>
</feature>
<protein>
    <submittedName>
        <fullName evidence="12">Glutamate receptor 3.2</fullName>
    </submittedName>
</protein>
<dbReference type="Proteomes" id="UP000186817">
    <property type="component" value="Unassembled WGS sequence"/>
</dbReference>
<keyword evidence="3 9" id="KW-0812">Transmembrane</keyword>
<dbReference type="Pfam" id="PF00060">
    <property type="entry name" value="Lig_chan"/>
    <property type="match status" value="1"/>
</dbReference>
<evidence type="ECO:0000256" key="1">
    <source>
        <dbReference type="ARBA" id="ARBA00004651"/>
    </source>
</evidence>
<dbReference type="AlphaFoldDB" id="A0A1Q9C9G1"/>
<dbReference type="InterPro" id="IPR001320">
    <property type="entry name" value="Iontro_rcpt_C"/>
</dbReference>
<keyword evidence="7" id="KW-0325">Glycoprotein</keyword>
<evidence type="ECO:0000256" key="7">
    <source>
        <dbReference type="ARBA" id="ARBA00023180"/>
    </source>
</evidence>
<keyword evidence="6 12" id="KW-0675">Receptor</keyword>
<evidence type="ECO:0000256" key="9">
    <source>
        <dbReference type="SAM" id="Phobius"/>
    </source>
</evidence>
<dbReference type="PANTHER" id="PTHR42643:SF24">
    <property type="entry name" value="IONOTROPIC RECEPTOR 60A"/>
    <property type="match status" value="1"/>
</dbReference>
<dbReference type="GO" id="GO:0005886">
    <property type="term" value="C:plasma membrane"/>
    <property type="evidence" value="ECO:0007669"/>
    <property type="project" value="UniProtKB-SubCell"/>
</dbReference>
<feature type="region of interest" description="Disordered" evidence="8">
    <location>
        <begin position="677"/>
        <end position="699"/>
    </location>
</feature>
<dbReference type="InterPro" id="IPR052192">
    <property type="entry name" value="Insect_Ionotropic_Sensory_Rcpt"/>
</dbReference>
<feature type="chain" id="PRO_5012186821" evidence="10">
    <location>
        <begin position="20"/>
        <end position="987"/>
    </location>
</feature>
<evidence type="ECO:0000256" key="5">
    <source>
        <dbReference type="ARBA" id="ARBA00023136"/>
    </source>
</evidence>
<dbReference type="EMBL" id="LSRX01001469">
    <property type="protein sequence ID" value="OLP79566.1"/>
    <property type="molecule type" value="Genomic_DNA"/>
</dbReference>
<accession>A0A1Q9C9G1</accession>
<keyword evidence="4 9" id="KW-1133">Transmembrane helix</keyword>
<evidence type="ECO:0000256" key="2">
    <source>
        <dbReference type="ARBA" id="ARBA00022475"/>
    </source>
</evidence>
<feature type="domain" description="Ionotropic glutamate receptor C-terminal" evidence="11">
    <location>
        <begin position="367"/>
        <end position="622"/>
    </location>
</feature>
<dbReference type="Gene3D" id="1.10.287.70">
    <property type="match status" value="1"/>
</dbReference>
<evidence type="ECO:0000256" key="10">
    <source>
        <dbReference type="SAM" id="SignalP"/>
    </source>
</evidence>
<organism evidence="12 13">
    <name type="scientific">Symbiodinium microadriaticum</name>
    <name type="common">Dinoflagellate</name>
    <name type="synonym">Zooxanthella microadriatica</name>
    <dbReference type="NCBI Taxonomy" id="2951"/>
    <lineage>
        <taxon>Eukaryota</taxon>
        <taxon>Sar</taxon>
        <taxon>Alveolata</taxon>
        <taxon>Dinophyceae</taxon>
        <taxon>Suessiales</taxon>
        <taxon>Symbiodiniaceae</taxon>
        <taxon>Symbiodinium</taxon>
    </lineage>
</organism>
<dbReference type="OrthoDB" id="410509at2759"/>
<dbReference type="GO" id="GO:0015276">
    <property type="term" value="F:ligand-gated monoatomic ion channel activity"/>
    <property type="evidence" value="ECO:0007669"/>
    <property type="project" value="InterPro"/>
</dbReference>